<reference evidence="1" key="2">
    <citation type="submission" date="2021-04" db="EMBL/GenBank/DDBJ databases">
        <authorList>
            <person name="Gilroy R."/>
        </authorList>
    </citation>
    <scope>NUCLEOTIDE SEQUENCE</scope>
    <source>
        <strain evidence="1">ChiBcec15-3976</strain>
    </source>
</reference>
<sequence length="237" mass="27424">MKRNVDINEISDGRLYSSGDMVKADCRDCEGCSACCRGMGSSIILDPMDIWRFSQGIKQDFTALMSAGIIELGIVDGMILPNLKMDSGTDVCPFLDENGRCSVHGCRPGLCRLFPLGRYYEENGFRYFIQIHECRKKDRGKVKIRKWLGIPDLKSYERYILRWHDFLNECEAALETLDEEKRRILTLYVLRSFYETAYMAADDHGFYEAFDARMGQVREKLGMAEKYLNDHYNTYTT</sequence>
<evidence type="ECO:0000313" key="1">
    <source>
        <dbReference type="EMBL" id="HJD42495.1"/>
    </source>
</evidence>
<dbReference type="AlphaFoldDB" id="A0A9D2U6G8"/>
<name>A0A9D2U6G8_9FIRM</name>
<dbReference type="InterPro" id="IPR005358">
    <property type="entry name" value="Puta_zinc/iron-chelating_dom"/>
</dbReference>
<dbReference type="PANTHER" id="PTHR35866">
    <property type="entry name" value="PUTATIVE-RELATED"/>
    <property type="match status" value="1"/>
</dbReference>
<protein>
    <submittedName>
        <fullName evidence="1">YkgJ family cysteine cluster protein</fullName>
    </submittedName>
</protein>
<dbReference type="PANTHER" id="PTHR35866:SF1">
    <property type="entry name" value="YKGJ FAMILY CYSTEINE CLUSTER PROTEIN"/>
    <property type="match status" value="1"/>
</dbReference>
<dbReference type="Proteomes" id="UP000823909">
    <property type="component" value="Unassembled WGS sequence"/>
</dbReference>
<reference evidence="1" key="1">
    <citation type="journal article" date="2021" name="PeerJ">
        <title>Extensive microbial diversity within the chicken gut microbiome revealed by metagenomics and culture.</title>
        <authorList>
            <person name="Gilroy R."/>
            <person name="Ravi A."/>
            <person name="Getino M."/>
            <person name="Pursley I."/>
            <person name="Horton D.L."/>
            <person name="Alikhan N.F."/>
            <person name="Baker D."/>
            <person name="Gharbi K."/>
            <person name="Hall N."/>
            <person name="Watson M."/>
            <person name="Adriaenssens E.M."/>
            <person name="Foster-Nyarko E."/>
            <person name="Jarju S."/>
            <person name="Secka A."/>
            <person name="Antonio M."/>
            <person name="Oren A."/>
            <person name="Chaudhuri R.R."/>
            <person name="La Ragione R."/>
            <person name="Hildebrand F."/>
            <person name="Pallen M.J."/>
        </authorList>
    </citation>
    <scope>NUCLEOTIDE SEQUENCE</scope>
    <source>
        <strain evidence="1">ChiBcec15-3976</strain>
    </source>
</reference>
<comment type="caution">
    <text evidence="1">The sequence shown here is derived from an EMBL/GenBank/DDBJ whole genome shotgun (WGS) entry which is preliminary data.</text>
</comment>
<proteinExistence type="predicted"/>
<gene>
    <name evidence="1" type="ORF">H9910_05755</name>
</gene>
<dbReference type="EMBL" id="DWUU01000035">
    <property type="protein sequence ID" value="HJD42495.1"/>
    <property type="molecule type" value="Genomic_DNA"/>
</dbReference>
<dbReference type="Pfam" id="PF03692">
    <property type="entry name" value="CxxCxxCC"/>
    <property type="match status" value="1"/>
</dbReference>
<evidence type="ECO:0000313" key="2">
    <source>
        <dbReference type="Proteomes" id="UP000823909"/>
    </source>
</evidence>
<organism evidence="1 2">
    <name type="scientific">Candidatus Mediterraneibacter quadrami</name>
    <dbReference type="NCBI Taxonomy" id="2838684"/>
    <lineage>
        <taxon>Bacteria</taxon>
        <taxon>Bacillati</taxon>
        <taxon>Bacillota</taxon>
        <taxon>Clostridia</taxon>
        <taxon>Lachnospirales</taxon>
        <taxon>Lachnospiraceae</taxon>
        <taxon>Mediterraneibacter</taxon>
    </lineage>
</organism>
<accession>A0A9D2U6G8</accession>